<evidence type="ECO:0000313" key="1">
    <source>
        <dbReference type="EMBL" id="KAI0083223.1"/>
    </source>
</evidence>
<accession>A0ACB8TMI9</accession>
<dbReference type="Proteomes" id="UP001055072">
    <property type="component" value="Unassembled WGS sequence"/>
</dbReference>
<organism evidence="1 2">
    <name type="scientific">Irpex rosettiformis</name>
    <dbReference type="NCBI Taxonomy" id="378272"/>
    <lineage>
        <taxon>Eukaryota</taxon>
        <taxon>Fungi</taxon>
        <taxon>Dikarya</taxon>
        <taxon>Basidiomycota</taxon>
        <taxon>Agaricomycotina</taxon>
        <taxon>Agaricomycetes</taxon>
        <taxon>Polyporales</taxon>
        <taxon>Irpicaceae</taxon>
        <taxon>Irpex</taxon>
    </lineage>
</organism>
<name>A0ACB8TMI9_9APHY</name>
<protein>
    <submittedName>
        <fullName evidence="1">Uncharacterized protein</fullName>
    </submittedName>
</protein>
<comment type="caution">
    <text evidence="1">The sequence shown here is derived from an EMBL/GenBank/DDBJ whole genome shotgun (WGS) entry which is preliminary data.</text>
</comment>
<keyword evidence="2" id="KW-1185">Reference proteome</keyword>
<reference evidence="1" key="1">
    <citation type="journal article" date="2021" name="Environ. Microbiol.">
        <title>Gene family expansions and transcriptome signatures uncover fungal adaptations to wood decay.</title>
        <authorList>
            <person name="Hage H."/>
            <person name="Miyauchi S."/>
            <person name="Viragh M."/>
            <person name="Drula E."/>
            <person name="Min B."/>
            <person name="Chaduli D."/>
            <person name="Navarro D."/>
            <person name="Favel A."/>
            <person name="Norest M."/>
            <person name="Lesage-Meessen L."/>
            <person name="Balint B."/>
            <person name="Merenyi Z."/>
            <person name="de Eugenio L."/>
            <person name="Morin E."/>
            <person name="Martinez A.T."/>
            <person name="Baldrian P."/>
            <person name="Stursova M."/>
            <person name="Martinez M.J."/>
            <person name="Novotny C."/>
            <person name="Magnuson J.K."/>
            <person name="Spatafora J.W."/>
            <person name="Maurice S."/>
            <person name="Pangilinan J."/>
            <person name="Andreopoulos W."/>
            <person name="LaButti K."/>
            <person name="Hundley H."/>
            <person name="Na H."/>
            <person name="Kuo A."/>
            <person name="Barry K."/>
            <person name="Lipzen A."/>
            <person name="Henrissat B."/>
            <person name="Riley R."/>
            <person name="Ahrendt S."/>
            <person name="Nagy L.G."/>
            <person name="Grigoriev I.V."/>
            <person name="Martin F."/>
            <person name="Rosso M.N."/>
        </authorList>
    </citation>
    <scope>NUCLEOTIDE SEQUENCE</scope>
    <source>
        <strain evidence="1">CBS 384.51</strain>
    </source>
</reference>
<gene>
    <name evidence="1" type="ORF">BDY19DRAFT_998749</name>
</gene>
<evidence type="ECO:0000313" key="2">
    <source>
        <dbReference type="Proteomes" id="UP001055072"/>
    </source>
</evidence>
<proteinExistence type="predicted"/>
<dbReference type="EMBL" id="MU274980">
    <property type="protein sequence ID" value="KAI0083223.1"/>
    <property type="molecule type" value="Genomic_DNA"/>
</dbReference>
<sequence length="974" mass="106529">MDGTAQSPLLSDVGADYDNAADITITRAEPPSTIETHQALSADTVASSRSEDPSSGEASCMSSILYNGSILPVNGPEIPSPVADEDPVVVVSRPLAWARPTPPAKFSLSSYSHRRSQLEPAVYSASSGLSANPKDEFTDTLRDDVLQGLGGVEKRLSELGDQVRSHRQQWESQLEDVLKQVSALQEDVDSISISLNKVRRKQDSSLTKIKEFEDNLLAAKNSWENLEKELKGIVTRAQISLQSRRSELEKALAKIPSEESSIRTDLNKIRLAVSVLSCKVQGVETRITACENESAAHAKAFERSQNALEIHDQLPATQSAFKDTSAESSEVGICPRLPPGHTAMPRNTTRLDADIQVPGNDGGLRITDPSSGEIKLNSTTSSPLGSSSDLDSSLECSSQSGVVSSIPSSDWVEASLFDNPDETVAANLFGGNNPGETQLFDPAATVALPDPPNSVHSSIVALSPTIPDHLAECEPQHPVVHVVDNDKPDTSLQFFSRVFTSTYEAICHHCDWNTHIHTRSISVRFIGTFCDAQHAFVTLGTPGSVARRRAWAVLAVALVAAVLLILDLWHQRVTPDCIGGTCCHSQRLFVQGAPTSFFSSSPHLLKLLKHNPLTDRFSSLIRVTLMLNATGIMPAAKRINSAGGLQDFAAELLAKPTRGLILDTLEISMLSDAPIPDYALIRKCLELTPHITDLTLVLPLFIPTIHSQSTTVLTDVELPSLQLLKTNLPHTDVATFLKNTSNLNRLLFLVLQGTCVSADGCALRDVQLPGLTTLECSVGCLRHVCSPNIDHLVLHNNTPLTITSVSLHRAPPYNNNLTNLTLQFFSNDYHILDKIATFAPKLCKLRLVELLTPARNGRVPARRVWKAVNCMADSLKKLPLLEEFMLDSLDDLVGRGGRKSRRQQEGELIHGWLTGRRRPWLRIGHRIKYHPSLYRISLFYGRHAPDTQILSTWTRSSGWERVSDQSGYMADVVL</sequence>